<dbReference type="GeneID" id="91344354"/>
<evidence type="ECO:0000313" key="5">
    <source>
        <dbReference type="Proteomes" id="UP001432209"/>
    </source>
</evidence>
<dbReference type="InterPro" id="IPR006976">
    <property type="entry name" value="VanZ-like"/>
</dbReference>
<keyword evidence="2" id="KW-0812">Transmembrane</keyword>
<feature type="transmembrane region" description="Helical" evidence="2">
    <location>
        <begin position="128"/>
        <end position="148"/>
    </location>
</feature>
<feature type="domain" description="VanZ-like" evidence="3">
    <location>
        <begin position="23"/>
        <end position="142"/>
    </location>
</feature>
<dbReference type="Pfam" id="PF04892">
    <property type="entry name" value="VanZ"/>
    <property type="match status" value="1"/>
</dbReference>
<dbReference type="PANTHER" id="PTHR36834">
    <property type="entry name" value="MEMBRANE PROTEIN-RELATED"/>
    <property type="match status" value="1"/>
</dbReference>
<dbReference type="Proteomes" id="UP001432209">
    <property type="component" value="Chromosome"/>
</dbReference>
<evidence type="ECO:0000313" key="4">
    <source>
        <dbReference type="EMBL" id="WUX52778.1"/>
    </source>
</evidence>
<keyword evidence="5" id="KW-1185">Reference proteome</keyword>
<keyword evidence="2" id="KW-0472">Membrane</keyword>
<proteinExistence type="predicted"/>
<dbReference type="EMBL" id="CP109495">
    <property type="protein sequence ID" value="WUX52778.1"/>
    <property type="molecule type" value="Genomic_DNA"/>
</dbReference>
<feature type="transmembrane region" description="Helical" evidence="2">
    <location>
        <begin position="12"/>
        <end position="34"/>
    </location>
</feature>
<organism evidence="4 5">
    <name type="scientific">Streptomyces niveus</name>
    <name type="common">Streptomyces spheroides</name>
    <dbReference type="NCBI Taxonomy" id="193462"/>
    <lineage>
        <taxon>Bacteria</taxon>
        <taxon>Bacillati</taxon>
        <taxon>Actinomycetota</taxon>
        <taxon>Actinomycetes</taxon>
        <taxon>Kitasatosporales</taxon>
        <taxon>Streptomycetaceae</taxon>
        <taxon>Streptomyces</taxon>
    </lineage>
</organism>
<feature type="transmembrane region" description="Helical" evidence="2">
    <location>
        <begin position="71"/>
        <end position="91"/>
    </location>
</feature>
<keyword evidence="2" id="KW-1133">Transmembrane helix</keyword>
<dbReference type="RefSeq" id="WP_329076429.1">
    <property type="nucleotide sequence ID" value="NZ_CP108849.2"/>
</dbReference>
<sequence length="196" mass="20602">MQRQGSGGSAAFRFRVAGVILLLVHLLLVAWLTLRPLDVVWMTAANFEPLAGIKADLALGPLQAVRRIGEGLLLLAPLGVLLPMAGGKLNVSPLASLTRTMAAGAFISLGIELLQTGIPGQVVDVDSLLLNTVGVGLAHLLVVPAGRARLRRVRTRRRSPGPAARRRDTGVVREGGLREESSQGTPPTITRVGIAP</sequence>
<evidence type="ECO:0000256" key="1">
    <source>
        <dbReference type="SAM" id="MobiDB-lite"/>
    </source>
</evidence>
<feature type="transmembrane region" description="Helical" evidence="2">
    <location>
        <begin position="103"/>
        <end position="122"/>
    </location>
</feature>
<dbReference type="InterPro" id="IPR053150">
    <property type="entry name" value="Teicoplanin_resist-assoc"/>
</dbReference>
<reference evidence="4" key="1">
    <citation type="submission" date="2022-10" db="EMBL/GenBank/DDBJ databases">
        <title>The complete genomes of actinobacterial strains from the NBC collection.</title>
        <authorList>
            <person name="Joergensen T.S."/>
            <person name="Alvarez Arevalo M."/>
            <person name="Sterndorff E.B."/>
            <person name="Faurdal D."/>
            <person name="Vuksanovic O."/>
            <person name="Mourched A.-S."/>
            <person name="Charusanti P."/>
            <person name="Shaw S."/>
            <person name="Blin K."/>
            <person name="Weber T."/>
        </authorList>
    </citation>
    <scope>NUCLEOTIDE SEQUENCE</scope>
    <source>
        <strain evidence="4">NBC_01432</strain>
    </source>
</reference>
<evidence type="ECO:0000256" key="2">
    <source>
        <dbReference type="SAM" id="Phobius"/>
    </source>
</evidence>
<dbReference type="PANTHER" id="PTHR36834:SF1">
    <property type="entry name" value="INTEGRAL MEMBRANE PROTEIN"/>
    <property type="match status" value="1"/>
</dbReference>
<feature type="region of interest" description="Disordered" evidence="1">
    <location>
        <begin position="153"/>
        <end position="196"/>
    </location>
</feature>
<name>A0ABZ2A5Q7_STRNV</name>
<evidence type="ECO:0000259" key="3">
    <source>
        <dbReference type="Pfam" id="PF04892"/>
    </source>
</evidence>
<feature type="compositionally biased region" description="Basic and acidic residues" evidence="1">
    <location>
        <begin position="165"/>
        <end position="181"/>
    </location>
</feature>
<gene>
    <name evidence="4" type="ORF">OG442_15200</name>
</gene>
<protein>
    <submittedName>
        <fullName evidence="4">VanZ family protein</fullName>
    </submittedName>
</protein>
<accession>A0ABZ2A5Q7</accession>